<protein>
    <submittedName>
        <fullName evidence="3">Protein moxZ</fullName>
    </submittedName>
</protein>
<feature type="signal peptide" evidence="2">
    <location>
        <begin position="1"/>
        <end position="23"/>
    </location>
</feature>
<gene>
    <name evidence="3" type="ORF">GL279_06815</name>
</gene>
<proteinExistence type="predicted"/>
<evidence type="ECO:0000256" key="1">
    <source>
        <dbReference type="SAM" id="MobiDB-lite"/>
    </source>
</evidence>
<evidence type="ECO:0000313" key="3">
    <source>
        <dbReference type="EMBL" id="MTH34311.1"/>
    </source>
</evidence>
<dbReference type="AlphaFoldDB" id="A0A844H505"/>
<dbReference type="EMBL" id="WMIF01000007">
    <property type="protein sequence ID" value="MTH34311.1"/>
    <property type="molecule type" value="Genomic_DNA"/>
</dbReference>
<dbReference type="Proteomes" id="UP000442533">
    <property type="component" value="Unassembled WGS sequence"/>
</dbReference>
<feature type="region of interest" description="Disordered" evidence="1">
    <location>
        <begin position="37"/>
        <end position="56"/>
    </location>
</feature>
<name>A0A844H505_9RHOB</name>
<feature type="chain" id="PRO_5032872347" evidence="2">
    <location>
        <begin position="24"/>
        <end position="170"/>
    </location>
</feature>
<reference evidence="3 4" key="1">
    <citation type="submission" date="2019-11" db="EMBL/GenBank/DDBJ databases">
        <authorList>
            <person name="Dong K."/>
        </authorList>
    </citation>
    <scope>NUCLEOTIDE SEQUENCE [LARGE SCALE GENOMIC DNA]</scope>
    <source>
        <strain evidence="3 4">JCM 17370</strain>
    </source>
</reference>
<comment type="caution">
    <text evidence="3">The sequence shown here is derived from an EMBL/GenBank/DDBJ whole genome shotgun (WGS) entry which is preliminary data.</text>
</comment>
<keyword evidence="2" id="KW-0732">Signal</keyword>
<accession>A0A844H505</accession>
<evidence type="ECO:0000256" key="2">
    <source>
        <dbReference type="SAM" id="SignalP"/>
    </source>
</evidence>
<dbReference type="RefSeq" id="WP_155063876.1">
    <property type="nucleotide sequence ID" value="NZ_WMIF01000007.1"/>
</dbReference>
<evidence type="ECO:0000313" key="4">
    <source>
        <dbReference type="Proteomes" id="UP000442533"/>
    </source>
</evidence>
<sequence>MPQRRTAPWLCRALAVAAVLCLAACYEEEDETISQADSTAGAQVQPGAPAGGQDAGKVAGTGIEWLQVDDTRDPVAVVAGASGVAPDLLAQRLEALSARYRESPRMIANRLLQLWQDHPEVALTQMIADLVPHTPGDEHSLGPVAQQYRVLRDQGRSHAEAVAAVIGSGP</sequence>
<keyword evidence="4" id="KW-1185">Reference proteome</keyword>
<organism evidence="3 4">
    <name type="scientific">Paracoccus limosus</name>
    <dbReference type="NCBI Taxonomy" id="913252"/>
    <lineage>
        <taxon>Bacteria</taxon>
        <taxon>Pseudomonadati</taxon>
        <taxon>Pseudomonadota</taxon>
        <taxon>Alphaproteobacteria</taxon>
        <taxon>Rhodobacterales</taxon>
        <taxon>Paracoccaceae</taxon>
        <taxon>Paracoccus</taxon>
    </lineage>
</organism>
<dbReference type="OrthoDB" id="5609383at2"/>